<organism evidence="2 3">
    <name type="scientific">Candidatus Shapirobacteria bacterium CG_4_9_14_0_2_um_filter_39_11</name>
    <dbReference type="NCBI Taxonomy" id="1974478"/>
    <lineage>
        <taxon>Bacteria</taxon>
        <taxon>Candidatus Shapironibacteriota</taxon>
    </lineage>
</organism>
<comment type="caution">
    <text evidence="2">The sequence shown here is derived from an EMBL/GenBank/DDBJ whole genome shotgun (WGS) entry which is preliminary data.</text>
</comment>
<dbReference type="Proteomes" id="UP000229816">
    <property type="component" value="Unassembled WGS sequence"/>
</dbReference>
<evidence type="ECO:0008006" key="4">
    <source>
        <dbReference type="Google" id="ProtNLM"/>
    </source>
</evidence>
<name>A0A2M8ET32_9BACT</name>
<accession>A0A2M8ET32</accession>
<keyword evidence="1" id="KW-0472">Membrane</keyword>
<keyword evidence="1" id="KW-0812">Transmembrane</keyword>
<gene>
    <name evidence="2" type="ORF">CO054_00950</name>
</gene>
<feature type="transmembrane region" description="Helical" evidence="1">
    <location>
        <begin position="33"/>
        <end position="53"/>
    </location>
</feature>
<reference evidence="3" key="1">
    <citation type="submission" date="2017-09" db="EMBL/GenBank/DDBJ databases">
        <title>Depth-based differentiation of microbial function through sediment-hosted aquifers and enrichment of novel symbionts in the deep terrestrial subsurface.</title>
        <authorList>
            <person name="Probst A.J."/>
            <person name="Ladd B."/>
            <person name="Jarett J.K."/>
            <person name="Geller-Mcgrath D.E."/>
            <person name="Sieber C.M.K."/>
            <person name="Emerson J.B."/>
            <person name="Anantharaman K."/>
            <person name="Thomas B.C."/>
            <person name="Malmstrom R."/>
            <person name="Stieglmeier M."/>
            <person name="Klingl A."/>
            <person name="Woyke T."/>
            <person name="Ryan C.M."/>
            <person name="Banfield J.F."/>
        </authorList>
    </citation>
    <scope>NUCLEOTIDE SEQUENCE [LARGE SCALE GENOMIC DNA]</scope>
</reference>
<protein>
    <recommendedName>
        <fullName evidence="4">PsbP C-terminal domain-containing protein</fullName>
    </recommendedName>
</protein>
<dbReference type="AlphaFoldDB" id="A0A2M8ET32"/>
<keyword evidence="1" id="KW-1133">Transmembrane helix</keyword>
<evidence type="ECO:0000313" key="3">
    <source>
        <dbReference type="Proteomes" id="UP000229816"/>
    </source>
</evidence>
<dbReference type="EMBL" id="PFSF01000021">
    <property type="protein sequence ID" value="PJC28281.1"/>
    <property type="molecule type" value="Genomic_DNA"/>
</dbReference>
<proteinExistence type="predicted"/>
<evidence type="ECO:0000256" key="1">
    <source>
        <dbReference type="SAM" id="Phobius"/>
    </source>
</evidence>
<sequence>MPEETPELPVSPQETQIETSSFLNKIKLYKFKIMVGVLGVLVFTGGFYAGMFYEARWIATQKPLVGFPTPTPVAVATPTPDPTADWKIYTNTKYGWFLRYPSNWETEEVVDRSVIFRAPNTSYQEPTLKVKTGAEIRIMLSPYKFSGDITSLEPKIGPVPESDVTIIAVERMAVAEQLAIKIISEGIGGRSISVNVPKGTEVYQITFRSSDVPYQDTFNLILSTFKFLE</sequence>
<evidence type="ECO:0000313" key="2">
    <source>
        <dbReference type="EMBL" id="PJC28281.1"/>
    </source>
</evidence>